<gene>
    <name evidence="10" type="ORF">JF74_14320</name>
</gene>
<dbReference type="SUPFAM" id="SSF52540">
    <property type="entry name" value="P-loop containing nucleoside triphosphate hydrolases"/>
    <property type="match status" value="1"/>
</dbReference>
<keyword evidence="5 7" id="KW-1133">Transmembrane helix</keyword>
<protein>
    <submittedName>
        <fullName evidence="10">ABC-transporter</fullName>
    </submittedName>
</protein>
<dbReference type="GO" id="GO:0005524">
    <property type="term" value="F:ATP binding"/>
    <property type="evidence" value="ECO:0007669"/>
    <property type="project" value="UniProtKB-KW"/>
</dbReference>
<comment type="caution">
    <text evidence="10">The sequence shown here is derived from an EMBL/GenBank/DDBJ whole genome shotgun (WGS) entry which is preliminary data.</text>
</comment>
<keyword evidence="3" id="KW-0547">Nucleotide-binding</keyword>
<evidence type="ECO:0000256" key="1">
    <source>
        <dbReference type="ARBA" id="ARBA00004651"/>
    </source>
</evidence>
<dbReference type="InterPro" id="IPR003439">
    <property type="entry name" value="ABC_transporter-like_ATP-bd"/>
</dbReference>
<dbReference type="PANTHER" id="PTHR24221:SF654">
    <property type="entry name" value="ATP-BINDING CASSETTE SUB-FAMILY B MEMBER 6"/>
    <property type="match status" value="1"/>
</dbReference>
<evidence type="ECO:0000256" key="2">
    <source>
        <dbReference type="ARBA" id="ARBA00022692"/>
    </source>
</evidence>
<feature type="transmembrane region" description="Helical" evidence="7">
    <location>
        <begin position="149"/>
        <end position="170"/>
    </location>
</feature>
<dbReference type="Pfam" id="PF00664">
    <property type="entry name" value="ABC_membrane"/>
    <property type="match status" value="1"/>
</dbReference>
<dbReference type="AlphaFoldDB" id="A0A0F4LCN5"/>
<evidence type="ECO:0000256" key="3">
    <source>
        <dbReference type="ARBA" id="ARBA00022741"/>
    </source>
</evidence>
<keyword evidence="4" id="KW-0067">ATP-binding</keyword>
<dbReference type="PROSITE" id="PS50893">
    <property type="entry name" value="ABC_TRANSPORTER_2"/>
    <property type="match status" value="1"/>
</dbReference>
<proteinExistence type="predicted"/>
<feature type="transmembrane region" description="Helical" evidence="7">
    <location>
        <begin position="53"/>
        <end position="72"/>
    </location>
</feature>
<organism evidence="10 11">
    <name type="scientific">Lactobacillus melliventris</name>
    <dbReference type="NCBI Taxonomy" id="1218507"/>
    <lineage>
        <taxon>Bacteria</taxon>
        <taxon>Bacillati</taxon>
        <taxon>Bacillota</taxon>
        <taxon>Bacilli</taxon>
        <taxon>Lactobacillales</taxon>
        <taxon>Lactobacillaceae</taxon>
        <taxon>Lactobacillus</taxon>
    </lineage>
</organism>
<keyword evidence="2 7" id="KW-0812">Transmembrane</keyword>
<dbReference type="SMART" id="SM00382">
    <property type="entry name" value="AAA"/>
    <property type="match status" value="1"/>
</dbReference>
<keyword evidence="6 7" id="KW-0472">Membrane</keyword>
<dbReference type="SUPFAM" id="SSF90123">
    <property type="entry name" value="ABC transporter transmembrane region"/>
    <property type="match status" value="1"/>
</dbReference>
<name>A0A0F4LCN5_9LACO</name>
<feature type="transmembrane region" description="Helical" evidence="7">
    <location>
        <begin position="12"/>
        <end position="33"/>
    </location>
</feature>
<feature type="transmembrane region" description="Helical" evidence="7">
    <location>
        <begin position="237"/>
        <end position="260"/>
    </location>
</feature>
<evidence type="ECO:0000256" key="5">
    <source>
        <dbReference type="ARBA" id="ARBA00022989"/>
    </source>
</evidence>
<dbReference type="EMBL" id="JXLI01000012">
    <property type="protein sequence ID" value="KJY56073.1"/>
    <property type="molecule type" value="Genomic_DNA"/>
</dbReference>
<evidence type="ECO:0000313" key="10">
    <source>
        <dbReference type="EMBL" id="KJY56073.1"/>
    </source>
</evidence>
<reference evidence="10 11" key="1">
    <citation type="submission" date="2015-01" db="EMBL/GenBank/DDBJ databases">
        <title>Comparative genomics of the lactic acid bacteria isolated from the honey bee gut.</title>
        <authorList>
            <person name="Ellegaard K.M."/>
            <person name="Tamarit D."/>
            <person name="Javelind E."/>
            <person name="Olofsson T."/>
            <person name="Andersson S.G."/>
            <person name="Vasquez A."/>
        </authorList>
    </citation>
    <scope>NUCLEOTIDE SEQUENCE [LARGE SCALE GENOMIC DNA]</scope>
    <source>
        <strain evidence="10 11">Hma8</strain>
    </source>
</reference>
<dbReference type="Proteomes" id="UP000033531">
    <property type="component" value="Unassembled WGS sequence"/>
</dbReference>
<dbReference type="PROSITE" id="PS00211">
    <property type="entry name" value="ABC_TRANSPORTER_1"/>
    <property type="match status" value="1"/>
</dbReference>
<dbReference type="STRING" id="1218507.JF74_14320"/>
<dbReference type="Gene3D" id="3.40.50.300">
    <property type="entry name" value="P-loop containing nucleotide triphosphate hydrolases"/>
    <property type="match status" value="1"/>
</dbReference>
<dbReference type="InterPro" id="IPR003593">
    <property type="entry name" value="AAA+_ATPase"/>
</dbReference>
<dbReference type="CDD" id="cd03228">
    <property type="entry name" value="ABCC_MRP_Like"/>
    <property type="match status" value="1"/>
</dbReference>
<dbReference type="GO" id="GO:0140359">
    <property type="term" value="F:ABC-type transporter activity"/>
    <property type="evidence" value="ECO:0007669"/>
    <property type="project" value="InterPro"/>
</dbReference>
<dbReference type="InterPro" id="IPR036640">
    <property type="entry name" value="ABC1_TM_sf"/>
</dbReference>
<evidence type="ECO:0000259" key="8">
    <source>
        <dbReference type="PROSITE" id="PS50893"/>
    </source>
</evidence>
<dbReference type="GO" id="GO:0016887">
    <property type="term" value="F:ATP hydrolysis activity"/>
    <property type="evidence" value="ECO:0007669"/>
    <property type="project" value="InterPro"/>
</dbReference>
<sequence>MVGQYLRQVADRIGILKIAFFGVFLFVAYAVYFAQPYLITALFQAHLSTNFQILLVLALAVSLMMMPLINSCNNSFIQAVRKFSKQILWESIVNKPFSYFSDKPVGKVQSYIKDVSFACRELEQSGLEIVVQMSVMLIMYTIMLSLQNIFVGILYLLFFISYMLISVWMARRNRDNVAASLKSASKVNEYIIDYYSNIETILSTNSKDFEEQNMDKILNDEQKTFIKVQRITNEASLFQQFLIVILACIITVLGQCLIGTKENQALSLILILLYSIVNLSGFGTQYLAIEEFLNRIRSGLSELEYGKKSTEHPLPVQFDSNKKAIIFKHLSYSYKKKQDVFKDLNLEFKKGRITALVGPNGTGKSTLLKLLTGFYQPKDGQIILPFANQPDLMYLPQNVQLFNRSILDNICYPDNKVSPDTLLKLIEEINLTTLIHSVTDLTNKTPGDFKNKISGGEKQKILFLRAIVAKPQILLLDEFTSNLDEKTITIVYDMIKKYLPGTTIISVVHRFEELQYYDEVVRLKQNEY</sequence>
<dbReference type="InterPro" id="IPR011527">
    <property type="entry name" value="ABC1_TM_dom"/>
</dbReference>
<feature type="domain" description="ABC transporter" evidence="8">
    <location>
        <begin position="325"/>
        <end position="528"/>
    </location>
</feature>
<evidence type="ECO:0000256" key="6">
    <source>
        <dbReference type="ARBA" id="ARBA00023136"/>
    </source>
</evidence>
<dbReference type="PANTHER" id="PTHR24221">
    <property type="entry name" value="ATP-BINDING CASSETTE SUB-FAMILY B"/>
    <property type="match status" value="1"/>
</dbReference>
<evidence type="ECO:0000256" key="4">
    <source>
        <dbReference type="ARBA" id="ARBA00022840"/>
    </source>
</evidence>
<accession>A0A0F4LCN5</accession>
<comment type="subcellular location">
    <subcellularLocation>
        <location evidence="1">Cell membrane</location>
        <topology evidence="1">Multi-pass membrane protein</topology>
    </subcellularLocation>
</comment>
<dbReference type="PROSITE" id="PS50929">
    <property type="entry name" value="ABC_TM1F"/>
    <property type="match status" value="1"/>
</dbReference>
<dbReference type="Pfam" id="PF00005">
    <property type="entry name" value="ABC_tran"/>
    <property type="match status" value="1"/>
</dbReference>
<dbReference type="InterPro" id="IPR039421">
    <property type="entry name" value="Type_1_exporter"/>
</dbReference>
<evidence type="ECO:0000259" key="9">
    <source>
        <dbReference type="PROSITE" id="PS50929"/>
    </source>
</evidence>
<dbReference type="PATRIC" id="fig|1218507.3.peg.1618"/>
<dbReference type="Gene3D" id="1.20.1560.10">
    <property type="entry name" value="ABC transporter type 1, transmembrane domain"/>
    <property type="match status" value="1"/>
</dbReference>
<evidence type="ECO:0000256" key="7">
    <source>
        <dbReference type="SAM" id="Phobius"/>
    </source>
</evidence>
<evidence type="ECO:0000313" key="11">
    <source>
        <dbReference type="Proteomes" id="UP000033531"/>
    </source>
</evidence>
<dbReference type="InterPro" id="IPR017871">
    <property type="entry name" value="ABC_transporter-like_CS"/>
</dbReference>
<dbReference type="OrthoDB" id="9762778at2"/>
<feature type="transmembrane region" description="Helical" evidence="7">
    <location>
        <begin position="266"/>
        <end position="289"/>
    </location>
</feature>
<dbReference type="GO" id="GO:0005886">
    <property type="term" value="C:plasma membrane"/>
    <property type="evidence" value="ECO:0007669"/>
    <property type="project" value="UniProtKB-SubCell"/>
</dbReference>
<feature type="domain" description="ABC transmembrane type-1" evidence="9">
    <location>
        <begin position="19"/>
        <end position="276"/>
    </location>
</feature>
<dbReference type="InterPro" id="IPR027417">
    <property type="entry name" value="P-loop_NTPase"/>
</dbReference>
<dbReference type="RefSeq" id="WP_046325370.1">
    <property type="nucleotide sequence ID" value="NZ_JBHTMT010000005.1"/>
</dbReference>
<dbReference type="HOGENOM" id="CLU_000604_84_3_9"/>